<name>A0A3N2CX11_9ACTN</name>
<organism evidence="1 2">
    <name type="scientific">Nocardioides aurantiacus</name>
    <dbReference type="NCBI Taxonomy" id="86796"/>
    <lineage>
        <taxon>Bacteria</taxon>
        <taxon>Bacillati</taxon>
        <taxon>Actinomycetota</taxon>
        <taxon>Actinomycetes</taxon>
        <taxon>Propionibacteriales</taxon>
        <taxon>Nocardioidaceae</taxon>
        <taxon>Nocardioides</taxon>
    </lineage>
</organism>
<evidence type="ECO:0000313" key="2">
    <source>
        <dbReference type="Proteomes" id="UP000281738"/>
    </source>
</evidence>
<keyword evidence="2" id="KW-1185">Reference proteome</keyword>
<comment type="caution">
    <text evidence="1">The sequence shown here is derived from an EMBL/GenBank/DDBJ whole genome shotgun (WGS) entry which is preliminary data.</text>
</comment>
<protein>
    <submittedName>
        <fullName evidence="1">Uncharacterized protein</fullName>
    </submittedName>
</protein>
<dbReference type="EMBL" id="RKHO01000001">
    <property type="protein sequence ID" value="ROR91754.1"/>
    <property type="molecule type" value="Genomic_DNA"/>
</dbReference>
<evidence type="ECO:0000313" key="1">
    <source>
        <dbReference type="EMBL" id="ROR91754.1"/>
    </source>
</evidence>
<sequence length="64" mass="7364">MSVPVVSREELLAFVLDENRQAKREVCVVRVPGPYPSGWDKRHQHLNDLLDDYLSFIALEALEV</sequence>
<dbReference type="RefSeq" id="WP_148077079.1">
    <property type="nucleotide sequence ID" value="NZ_RKHO01000001.1"/>
</dbReference>
<reference evidence="1 2" key="1">
    <citation type="submission" date="2018-11" db="EMBL/GenBank/DDBJ databases">
        <title>Sequencing the genomes of 1000 actinobacteria strains.</title>
        <authorList>
            <person name="Klenk H.-P."/>
        </authorList>
    </citation>
    <scope>NUCLEOTIDE SEQUENCE [LARGE SCALE GENOMIC DNA]</scope>
    <source>
        <strain evidence="1 2">DSM 12652</strain>
    </source>
</reference>
<proteinExistence type="predicted"/>
<dbReference type="AlphaFoldDB" id="A0A3N2CX11"/>
<gene>
    <name evidence="1" type="ORF">EDD33_2629</name>
</gene>
<accession>A0A3N2CX11</accession>
<dbReference type="Proteomes" id="UP000281738">
    <property type="component" value="Unassembled WGS sequence"/>
</dbReference>